<evidence type="ECO:0000313" key="3">
    <source>
        <dbReference type="EMBL" id="GJT76353.1"/>
    </source>
</evidence>
<feature type="chain" id="PRO_5046968549" evidence="2">
    <location>
        <begin position="22"/>
        <end position="288"/>
    </location>
</feature>
<gene>
    <name evidence="3" type="ORF">Tco_1043078</name>
</gene>
<keyword evidence="4" id="KW-1185">Reference proteome</keyword>
<feature type="region of interest" description="Disordered" evidence="1">
    <location>
        <begin position="204"/>
        <end position="239"/>
    </location>
</feature>
<evidence type="ECO:0000256" key="1">
    <source>
        <dbReference type="SAM" id="MobiDB-lite"/>
    </source>
</evidence>
<feature type="compositionally biased region" description="Basic and acidic residues" evidence="1">
    <location>
        <begin position="259"/>
        <end position="269"/>
    </location>
</feature>
<evidence type="ECO:0000313" key="4">
    <source>
        <dbReference type="Proteomes" id="UP001151760"/>
    </source>
</evidence>
<proteinExistence type="predicted"/>
<dbReference type="EMBL" id="BQNB010018616">
    <property type="protein sequence ID" value="GJT76353.1"/>
    <property type="molecule type" value="Genomic_DNA"/>
</dbReference>
<reference evidence="3" key="1">
    <citation type="journal article" date="2022" name="Int. J. Mol. Sci.">
        <title>Draft Genome of Tanacetum Coccineum: Genomic Comparison of Closely Related Tanacetum-Family Plants.</title>
        <authorList>
            <person name="Yamashiro T."/>
            <person name="Shiraishi A."/>
            <person name="Nakayama K."/>
            <person name="Satake H."/>
        </authorList>
    </citation>
    <scope>NUCLEOTIDE SEQUENCE</scope>
</reference>
<name>A0ABQ5GLE4_9ASTR</name>
<feature type="region of interest" description="Disordered" evidence="1">
    <location>
        <begin position="254"/>
        <end position="288"/>
    </location>
</feature>
<sequence>MSKNKVWYVIGVVTLRALVCAGDQTSGDARSGYMISRDAKSWKKNNDQKGTTFRRINEGVNNNREPCDDRLEDSENENEVAEIFRIETDVFNYESPMCKALDEFNYLLKIDPDVLTKYIPGFKTYEQFKNDWIYKWNDKIPWVSEKPWIPDGIWKEPDPVKHYCEPFNYKNRNQIHYQNYEWYEALVNCELKDEALRNKAELEKSMNHEGESSDDAWSNYLPIDEWSDQGEGDNTKPYVNHNPYLDIAQLFNSHTKKQGGGDDQEKNENIGEDDDHLVRGDAQLNNEC</sequence>
<feature type="signal peptide" evidence="2">
    <location>
        <begin position="1"/>
        <end position="21"/>
    </location>
</feature>
<reference evidence="3" key="2">
    <citation type="submission" date="2022-01" db="EMBL/GenBank/DDBJ databases">
        <authorList>
            <person name="Yamashiro T."/>
            <person name="Shiraishi A."/>
            <person name="Satake H."/>
            <person name="Nakayama K."/>
        </authorList>
    </citation>
    <scope>NUCLEOTIDE SEQUENCE</scope>
</reference>
<organism evidence="3 4">
    <name type="scientific">Tanacetum coccineum</name>
    <dbReference type="NCBI Taxonomy" id="301880"/>
    <lineage>
        <taxon>Eukaryota</taxon>
        <taxon>Viridiplantae</taxon>
        <taxon>Streptophyta</taxon>
        <taxon>Embryophyta</taxon>
        <taxon>Tracheophyta</taxon>
        <taxon>Spermatophyta</taxon>
        <taxon>Magnoliopsida</taxon>
        <taxon>eudicotyledons</taxon>
        <taxon>Gunneridae</taxon>
        <taxon>Pentapetalae</taxon>
        <taxon>asterids</taxon>
        <taxon>campanulids</taxon>
        <taxon>Asterales</taxon>
        <taxon>Asteraceae</taxon>
        <taxon>Asteroideae</taxon>
        <taxon>Anthemideae</taxon>
        <taxon>Anthemidinae</taxon>
        <taxon>Tanacetum</taxon>
    </lineage>
</organism>
<dbReference type="Proteomes" id="UP001151760">
    <property type="component" value="Unassembled WGS sequence"/>
</dbReference>
<protein>
    <submittedName>
        <fullName evidence="3">Uncharacterized protein</fullName>
    </submittedName>
</protein>
<evidence type="ECO:0000256" key="2">
    <source>
        <dbReference type="SAM" id="SignalP"/>
    </source>
</evidence>
<comment type="caution">
    <text evidence="3">The sequence shown here is derived from an EMBL/GenBank/DDBJ whole genome shotgun (WGS) entry which is preliminary data.</text>
</comment>
<keyword evidence="2" id="KW-0732">Signal</keyword>
<accession>A0ABQ5GLE4</accession>